<evidence type="ECO:0000313" key="4">
    <source>
        <dbReference type="Proteomes" id="UP000176349"/>
    </source>
</evidence>
<dbReference type="EMBL" id="MHKV01000012">
    <property type="protein sequence ID" value="OGY97413.1"/>
    <property type="molecule type" value="Genomic_DNA"/>
</dbReference>
<comment type="caution">
    <text evidence="3">The sequence shown here is derived from an EMBL/GenBank/DDBJ whole genome shotgun (WGS) entry which is preliminary data.</text>
</comment>
<organism evidence="3 4">
    <name type="scientific">Candidatus Liptonbacteria bacterium GWC1_60_9</name>
    <dbReference type="NCBI Taxonomy" id="1798645"/>
    <lineage>
        <taxon>Bacteria</taxon>
        <taxon>Candidatus Liptoniibacteriota</taxon>
    </lineage>
</organism>
<accession>A0A1G2C7N5</accession>
<dbReference type="Proteomes" id="UP000176349">
    <property type="component" value="Unassembled WGS sequence"/>
</dbReference>
<dbReference type="Pfam" id="PF01370">
    <property type="entry name" value="Epimerase"/>
    <property type="match status" value="1"/>
</dbReference>
<feature type="domain" description="NAD-dependent epimerase/dehydratase" evidence="2">
    <location>
        <begin position="7"/>
        <end position="227"/>
    </location>
</feature>
<dbReference type="PANTHER" id="PTHR43000">
    <property type="entry name" value="DTDP-D-GLUCOSE 4,6-DEHYDRATASE-RELATED"/>
    <property type="match status" value="1"/>
</dbReference>
<evidence type="ECO:0000313" key="3">
    <source>
        <dbReference type="EMBL" id="OGY97413.1"/>
    </source>
</evidence>
<evidence type="ECO:0000256" key="1">
    <source>
        <dbReference type="ARBA" id="ARBA00007637"/>
    </source>
</evidence>
<gene>
    <name evidence="3" type="ORF">A2128_01650</name>
</gene>
<evidence type="ECO:0000259" key="2">
    <source>
        <dbReference type="Pfam" id="PF01370"/>
    </source>
</evidence>
<dbReference type="SUPFAM" id="SSF51735">
    <property type="entry name" value="NAD(P)-binding Rossmann-fold domains"/>
    <property type="match status" value="1"/>
</dbReference>
<protein>
    <recommendedName>
        <fullName evidence="2">NAD-dependent epimerase/dehydratase domain-containing protein</fullName>
    </recommendedName>
</protein>
<dbReference type="InterPro" id="IPR001509">
    <property type="entry name" value="Epimerase_deHydtase"/>
</dbReference>
<dbReference type="InterPro" id="IPR036291">
    <property type="entry name" value="NAD(P)-bd_dom_sf"/>
</dbReference>
<proteinExistence type="inferred from homology"/>
<dbReference type="Gene3D" id="3.40.50.720">
    <property type="entry name" value="NAD(P)-binding Rossmann-like Domain"/>
    <property type="match status" value="1"/>
</dbReference>
<name>A0A1G2C7N5_9BACT</name>
<reference evidence="3 4" key="1">
    <citation type="journal article" date="2016" name="Nat. Commun.">
        <title>Thousands of microbial genomes shed light on interconnected biogeochemical processes in an aquifer system.</title>
        <authorList>
            <person name="Anantharaman K."/>
            <person name="Brown C.T."/>
            <person name="Hug L.A."/>
            <person name="Sharon I."/>
            <person name="Castelle C.J."/>
            <person name="Probst A.J."/>
            <person name="Thomas B.C."/>
            <person name="Singh A."/>
            <person name="Wilkins M.J."/>
            <person name="Karaoz U."/>
            <person name="Brodie E.L."/>
            <person name="Williams K.H."/>
            <person name="Hubbard S.S."/>
            <person name="Banfield J.F."/>
        </authorList>
    </citation>
    <scope>NUCLEOTIDE SEQUENCE [LARGE SCALE GENOMIC DNA]</scope>
</reference>
<comment type="similarity">
    <text evidence="1">Belongs to the NAD(P)-dependent epimerase/dehydratase family.</text>
</comment>
<sequence length="298" mass="33368">MRPKTKIVVTGSGGFLGSYLLKRIEKGDRKVLALMRDTKGRVNSKTVRYIKCDIAKDDLSPYLKNADFVFHLAAIKPEGSDISEEDCTKNIEMAHNLASSNKKAKVIYASTNNVYGTPAKIPITESDPVRPTEHYGMSKLCGEVILDFFSRKRGWPLAVLRIANVYGPEAQRKEGALFNFFSKLKTDSPLEIVGDGSQRRDRVWVEDVTRAFALAMSEDAAGVFNIGSGRSYSTIEVAKMIGKLLHKKPQFVFKKNAAPQKKEILLDIGRAKKILGYHPRTDFKKGLAILIKKWNETR</sequence>
<dbReference type="AlphaFoldDB" id="A0A1G2C7N5"/>